<dbReference type="PANTHER" id="PTHR11022">
    <property type="entry name" value="PEPTIDOGLYCAN RECOGNITION PROTEIN"/>
    <property type="match status" value="1"/>
</dbReference>
<dbReference type="Proteomes" id="UP000419138">
    <property type="component" value="Unassembled WGS sequence"/>
</dbReference>
<dbReference type="GO" id="GO:0009253">
    <property type="term" value="P:peptidoglycan catabolic process"/>
    <property type="evidence" value="ECO:0007669"/>
    <property type="project" value="InterPro"/>
</dbReference>
<dbReference type="InterPro" id="IPR036505">
    <property type="entry name" value="Amidase/PGRP_sf"/>
</dbReference>
<comment type="similarity">
    <text evidence="1">Belongs to the N-acetylmuramoyl-L-alanine amidase 2 family.</text>
</comment>
<dbReference type="OrthoDB" id="514320at2"/>
<organism evidence="5 6">
    <name type="scientific">Streptomyces jumonjinensis</name>
    <dbReference type="NCBI Taxonomy" id="1945"/>
    <lineage>
        <taxon>Bacteria</taxon>
        <taxon>Bacillati</taxon>
        <taxon>Actinomycetota</taxon>
        <taxon>Actinomycetes</taxon>
        <taxon>Kitasatosporales</taxon>
        <taxon>Streptomycetaceae</taxon>
        <taxon>Streptomyces</taxon>
    </lineage>
</organism>
<proteinExistence type="inferred from homology"/>
<dbReference type="SMART" id="SM00701">
    <property type="entry name" value="PGRP"/>
    <property type="match status" value="1"/>
</dbReference>
<accession>A0A646KBE5</accession>
<feature type="region of interest" description="Disordered" evidence="2">
    <location>
        <begin position="26"/>
        <end position="63"/>
    </location>
</feature>
<feature type="compositionally biased region" description="Basic and acidic residues" evidence="2">
    <location>
        <begin position="106"/>
        <end position="126"/>
    </location>
</feature>
<dbReference type="EMBL" id="VCLA01000032">
    <property type="protein sequence ID" value="MQS99503.1"/>
    <property type="molecule type" value="Genomic_DNA"/>
</dbReference>
<evidence type="ECO:0000256" key="2">
    <source>
        <dbReference type="SAM" id="MobiDB-lite"/>
    </source>
</evidence>
<feature type="domain" description="Peptidoglycan recognition protein family" evidence="4">
    <location>
        <begin position="250"/>
        <end position="398"/>
    </location>
</feature>
<keyword evidence="6" id="KW-1185">Reference proteome</keyword>
<dbReference type="InterPro" id="IPR006619">
    <property type="entry name" value="PGRP_domain_met/bac"/>
</dbReference>
<dbReference type="PANTHER" id="PTHR11022:SF41">
    <property type="entry name" value="PEPTIDOGLYCAN-RECOGNITION PROTEIN LC-RELATED"/>
    <property type="match status" value="1"/>
</dbReference>
<dbReference type="AlphaFoldDB" id="A0A646KBE5"/>
<feature type="signal peptide" evidence="3">
    <location>
        <begin position="1"/>
        <end position="29"/>
    </location>
</feature>
<dbReference type="RefSeq" id="WP_153521125.1">
    <property type="nucleotide sequence ID" value="NZ_JBEPDZ010000045.1"/>
</dbReference>
<dbReference type="SUPFAM" id="SSF55846">
    <property type="entry name" value="N-acetylmuramoyl-L-alanine amidase-like"/>
    <property type="match status" value="1"/>
</dbReference>
<feature type="region of interest" description="Disordered" evidence="2">
    <location>
        <begin position="98"/>
        <end position="226"/>
    </location>
</feature>
<dbReference type="Pfam" id="PF01510">
    <property type="entry name" value="Amidase_2"/>
    <property type="match status" value="1"/>
</dbReference>
<protein>
    <submittedName>
        <fullName evidence="5">N-acetylmuramoyl-L-alanine amidase</fullName>
    </submittedName>
</protein>
<dbReference type="CDD" id="cd06583">
    <property type="entry name" value="PGRP"/>
    <property type="match status" value="1"/>
</dbReference>
<feature type="compositionally biased region" description="Basic and acidic residues" evidence="2">
    <location>
        <begin position="142"/>
        <end position="152"/>
    </location>
</feature>
<evidence type="ECO:0000313" key="5">
    <source>
        <dbReference type="EMBL" id="MQS99503.1"/>
    </source>
</evidence>
<evidence type="ECO:0000256" key="1">
    <source>
        <dbReference type="ARBA" id="ARBA00007553"/>
    </source>
</evidence>
<dbReference type="Gene3D" id="3.40.80.10">
    <property type="entry name" value="Peptidoglycan recognition protein-like"/>
    <property type="match status" value="1"/>
</dbReference>
<evidence type="ECO:0000259" key="4">
    <source>
        <dbReference type="SMART" id="SM00701"/>
    </source>
</evidence>
<evidence type="ECO:0000313" key="6">
    <source>
        <dbReference type="Proteomes" id="UP000419138"/>
    </source>
</evidence>
<reference evidence="5 6" key="1">
    <citation type="submission" date="2019-05" db="EMBL/GenBank/DDBJ databases">
        <title>Comparative genomics and metabolomics analyses of clavulanic acid producing Streptomyces species provides insight into specialized metabolism and evolution of beta-lactam biosynthetic gene clusters.</title>
        <authorList>
            <person name="Moore M.A."/>
            <person name="Cruz-Morales P."/>
            <person name="Barona Gomez F."/>
            <person name="Kapil T."/>
        </authorList>
    </citation>
    <scope>NUCLEOTIDE SEQUENCE [LARGE SCALE GENOMIC DNA]</scope>
    <source>
        <strain evidence="5 6">NRRL 5741</strain>
    </source>
</reference>
<dbReference type="GO" id="GO:0008270">
    <property type="term" value="F:zinc ion binding"/>
    <property type="evidence" value="ECO:0007669"/>
    <property type="project" value="InterPro"/>
</dbReference>
<dbReference type="GO" id="GO:0008745">
    <property type="term" value="F:N-acetylmuramoyl-L-alanine amidase activity"/>
    <property type="evidence" value="ECO:0007669"/>
    <property type="project" value="InterPro"/>
</dbReference>
<dbReference type="InterPro" id="IPR002502">
    <property type="entry name" value="Amidase_domain"/>
</dbReference>
<sequence length="446" mass="46460">MRGFLASSVQVAVSTALVLPLSLPSGAAAAPPPADRAPDLPGSTQSLPLAPSARSLAPSAEHRLSAPRVRPFSLVGVVWDDADTELHGTVQVRTRAAGSGRWSGWRKVETRNHDHGADPGTPERRASRGSTAPLWAGASDGVEARVRPDTGEPARLPAGMRLELVHPGEDETAETRALSSPDAETRAHSSPAAGTRALSGPGTDAGPRPHSSPAGPRPLAGPPGALPFPETLVDVLPAAPATLPYVGPRPRIVTRKGWGASESLREKGFVYSTKVKAAFVHHSATGNGYTCKQAPSVLRSIYRYHVVSTGWRDIGYNFAVDKCGNIYEGRAGGVAKAVRGAHTLGFNTDSMGIAVLGSYSRTDPPAAAVTALAKLTAWKLGLFQGNPKGRVTLTSGGSGKYAKGRKVTFNVISGHRDGFHTDCPGARLYGRLGAARTASAGYQGRV</sequence>
<gene>
    <name evidence="5" type="ORF">FF041_04560</name>
</gene>
<keyword evidence="3" id="KW-0732">Signal</keyword>
<evidence type="ECO:0000256" key="3">
    <source>
        <dbReference type="SAM" id="SignalP"/>
    </source>
</evidence>
<feature type="compositionally biased region" description="Pro residues" evidence="2">
    <location>
        <begin position="215"/>
        <end position="226"/>
    </location>
</feature>
<feature type="compositionally biased region" description="Low complexity" evidence="2">
    <location>
        <begin position="39"/>
        <end position="59"/>
    </location>
</feature>
<feature type="chain" id="PRO_5025020237" evidence="3">
    <location>
        <begin position="30"/>
        <end position="446"/>
    </location>
</feature>
<name>A0A646KBE5_STRJU</name>
<dbReference type="InterPro" id="IPR015510">
    <property type="entry name" value="PGRP"/>
</dbReference>
<comment type="caution">
    <text evidence="5">The sequence shown here is derived from an EMBL/GenBank/DDBJ whole genome shotgun (WGS) entry which is preliminary data.</text>
</comment>